<gene>
    <name evidence="1" type="ORF">GCM10010971_37740</name>
</gene>
<evidence type="ECO:0008006" key="3">
    <source>
        <dbReference type="Google" id="ProtNLM"/>
    </source>
</evidence>
<dbReference type="Proteomes" id="UP000621859">
    <property type="component" value="Unassembled WGS sequence"/>
</dbReference>
<dbReference type="EMBL" id="BMLY01000008">
    <property type="protein sequence ID" value="GGP27955.1"/>
    <property type="molecule type" value="Genomic_DNA"/>
</dbReference>
<reference evidence="2" key="1">
    <citation type="journal article" date="2019" name="Int. J. Syst. Evol. Microbiol.">
        <title>The Global Catalogue of Microorganisms (GCM) 10K type strain sequencing project: providing services to taxonomists for standard genome sequencing and annotation.</title>
        <authorList>
            <consortium name="The Broad Institute Genomics Platform"/>
            <consortium name="The Broad Institute Genome Sequencing Center for Infectious Disease"/>
            <person name="Wu L."/>
            <person name="Ma J."/>
        </authorList>
    </citation>
    <scope>NUCLEOTIDE SEQUENCE [LARGE SCALE GENOMIC DNA]</scope>
    <source>
        <strain evidence="2">CGMCC 1.8860</strain>
    </source>
</reference>
<keyword evidence="2" id="KW-1185">Reference proteome</keyword>
<evidence type="ECO:0000313" key="2">
    <source>
        <dbReference type="Proteomes" id="UP000621859"/>
    </source>
</evidence>
<protein>
    <recommendedName>
        <fullName evidence="3">BNR repeat-like domain-containing protein</fullName>
    </recommendedName>
</protein>
<evidence type="ECO:0000313" key="1">
    <source>
        <dbReference type="EMBL" id="GGP27955.1"/>
    </source>
</evidence>
<dbReference type="SUPFAM" id="SSF110296">
    <property type="entry name" value="Oligoxyloglucan reducing end-specific cellobiohydrolase"/>
    <property type="match status" value="1"/>
</dbReference>
<accession>A0ABQ2PR78</accession>
<comment type="caution">
    <text evidence="1">The sequence shown here is derived from an EMBL/GenBank/DDBJ whole genome shotgun (WGS) entry which is preliminary data.</text>
</comment>
<organism evidence="1 2">
    <name type="scientific">Silvimonas amylolytica</name>
    <dbReference type="NCBI Taxonomy" id="449663"/>
    <lineage>
        <taxon>Bacteria</taxon>
        <taxon>Pseudomonadati</taxon>
        <taxon>Pseudomonadota</taxon>
        <taxon>Betaproteobacteria</taxon>
        <taxon>Neisseriales</taxon>
        <taxon>Chitinibacteraceae</taxon>
        <taxon>Silvimonas</taxon>
    </lineage>
</organism>
<proteinExistence type="predicted"/>
<sequence>MLPAPFPLPAKAKDYLRIGANHDAAMIGVNMRWQWQSAQSGAGNPLMRCTASTRECQTAKIFASSEVAHVQAEHQGVWTAEIEQYAADNLDSRWSTFASSADQGTTWSPVPLPVSCTGPVSCSLHPESGTHYFLLASTYHQDAKPDFTTQVLETQDGGKSWVDALPHTRLNVGQSLVHVAGRTIIYVEGEHPALIHAIVLPYAPERDSVVATLPPDGRILQSIQDDGRTGYLLHVPDNETEPGTLFAVKRDAISAIRKQPGLIARFRATPGLLLIDTVDKTDIAKSAADFRHTLHTSTDHGATWRDYVLPDALSNSVYTVVGGRIWLATPTAVYYLDPN</sequence>
<name>A0ABQ2PR78_9NEIS</name>